<evidence type="ECO:0000259" key="15">
    <source>
        <dbReference type="Pfam" id="PF02603"/>
    </source>
</evidence>
<dbReference type="InterPro" id="IPR011126">
    <property type="entry name" value="Hpr_kin/Pase_Hpr_N"/>
</dbReference>
<evidence type="ECO:0000256" key="11">
    <source>
        <dbReference type="ARBA" id="ARBA00023268"/>
    </source>
</evidence>
<dbReference type="EC" id="2.7.4.-" evidence="14"/>
<evidence type="ECO:0000313" key="17">
    <source>
        <dbReference type="EMBL" id="SHG93094.1"/>
    </source>
</evidence>
<protein>
    <recommendedName>
        <fullName evidence="14">HPr kinase/phosphorylase</fullName>
        <shortName evidence="14">HPrK/P</shortName>
        <ecNumber evidence="14">2.7.11.-</ecNumber>
        <ecNumber evidence="14">2.7.4.-</ecNumber>
    </recommendedName>
    <alternativeName>
        <fullName evidence="14">HPr(Ser) kinase/phosphorylase</fullName>
    </alternativeName>
</protein>
<dbReference type="PANTHER" id="PTHR30305:SF1">
    <property type="entry name" value="HPR KINASE_PHOSPHORYLASE"/>
    <property type="match status" value="1"/>
</dbReference>
<comment type="caution">
    <text evidence="14">Lacks conserved residue(s) required for the propagation of feature annotation.</text>
</comment>
<evidence type="ECO:0000256" key="5">
    <source>
        <dbReference type="ARBA" id="ARBA00022679"/>
    </source>
</evidence>
<evidence type="ECO:0000256" key="1">
    <source>
        <dbReference type="ARBA" id="ARBA00001120"/>
    </source>
</evidence>
<dbReference type="AlphaFoldDB" id="A0A1M5NU09"/>
<keyword evidence="6 14" id="KW-0479">Metal-binding</keyword>
<evidence type="ECO:0000256" key="13">
    <source>
        <dbReference type="ARBA" id="ARBA00047657"/>
    </source>
</evidence>
<dbReference type="Gene3D" id="3.40.50.300">
    <property type="entry name" value="P-loop containing nucleotide triphosphate hydrolases"/>
    <property type="match status" value="1"/>
</dbReference>
<feature type="active site" evidence="14">
    <location>
        <position position="139"/>
    </location>
</feature>
<evidence type="ECO:0000256" key="4">
    <source>
        <dbReference type="ARBA" id="ARBA00022527"/>
    </source>
</evidence>
<feature type="region of interest" description="Important for the catalytic mechanism of dephosphorylation" evidence="14">
    <location>
        <begin position="264"/>
        <end position="269"/>
    </location>
</feature>
<dbReference type="EMBL" id="FQXI01000001">
    <property type="protein sequence ID" value="SHG93094.1"/>
    <property type="molecule type" value="Genomic_DNA"/>
</dbReference>
<comment type="subunit">
    <text evidence="14">Homohexamer.</text>
</comment>
<reference evidence="17 18" key="1">
    <citation type="submission" date="2016-11" db="EMBL/GenBank/DDBJ databases">
        <authorList>
            <person name="Jaros S."/>
            <person name="Januszkiewicz K."/>
            <person name="Wedrychowicz H."/>
        </authorList>
    </citation>
    <scope>NUCLEOTIDE SEQUENCE [LARGE SCALE GENOMIC DNA]</scope>
    <source>
        <strain evidence="17 18">DSM 21120</strain>
    </source>
</reference>
<dbReference type="InterPro" id="IPR027417">
    <property type="entry name" value="P-loop_NTPase"/>
</dbReference>
<organism evidence="17 18">
    <name type="scientific">Anaerosphaera aminiphila DSM 21120</name>
    <dbReference type="NCBI Taxonomy" id="1120995"/>
    <lineage>
        <taxon>Bacteria</taxon>
        <taxon>Bacillati</taxon>
        <taxon>Bacillota</taxon>
        <taxon>Tissierellia</taxon>
        <taxon>Tissierellales</taxon>
        <taxon>Peptoniphilaceae</taxon>
        <taxon>Anaerosphaera</taxon>
    </lineage>
</organism>
<evidence type="ECO:0000256" key="14">
    <source>
        <dbReference type="HAMAP-Rule" id="MF_01249"/>
    </source>
</evidence>
<accession>A0A1M5NU09</accession>
<dbReference type="Pfam" id="PF07475">
    <property type="entry name" value="Hpr_kinase_C"/>
    <property type="match status" value="1"/>
</dbReference>
<feature type="binding site" evidence="14">
    <location>
        <position position="202"/>
    </location>
    <ligand>
        <name>Mg(2+)</name>
        <dbReference type="ChEBI" id="CHEBI:18420"/>
    </ligand>
</feature>
<keyword evidence="18" id="KW-1185">Reference proteome</keyword>
<feature type="region of interest" description="Important for the catalytic mechanism of both phosphorylation and dephosphorylation" evidence="14">
    <location>
        <begin position="201"/>
        <end position="210"/>
    </location>
</feature>
<evidence type="ECO:0000256" key="6">
    <source>
        <dbReference type="ARBA" id="ARBA00022723"/>
    </source>
</evidence>
<keyword evidence="5 14" id="KW-0808">Transferase</keyword>
<sequence>MKGISLQKIIDDLPLEKIYIPESIEDVILLNGEINRPGLQLTGYYNKFPPKRLQVIGEQEWYYINELSPEERYKSIDEFFSHKIPALIFSGNHWIHNEIIELSKKYDISLLRTKDSFSKFTVKFQNYIEVELAPKMRKHGVLLDVYGVGVLITGNTGIGKSEAALNLISKGSKLISDDSVIIKNIENRLIGTSPEITKYFMEIRGVGIIDIQKLFGIGFVMEDKEVEMIVHLEAWDKSKEYERLGIDDDYEEILGKEVVKYTIPVKPGRDTALIIEAATKNFKQKETGYNPAIELNNRILKYK</sequence>
<evidence type="ECO:0000256" key="7">
    <source>
        <dbReference type="ARBA" id="ARBA00022741"/>
    </source>
</evidence>
<evidence type="ECO:0000256" key="10">
    <source>
        <dbReference type="ARBA" id="ARBA00022842"/>
    </source>
</evidence>
<keyword evidence="7 14" id="KW-0547">Nucleotide-binding</keyword>
<feature type="domain" description="HPr(Ser) kinase/phosphorylase N-terminal" evidence="15">
    <location>
        <begin position="4"/>
        <end position="128"/>
    </location>
</feature>
<evidence type="ECO:0000259" key="16">
    <source>
        <dbReference type="Pfam" id="PF07475"/>
    </source>
</evidence>
<dbReference type="SUPFAM" id="SSF53795">
    <property type="entry name" value="PEP carboxykinase-like"/>
    <property type="match status" value="1"/>
</dbReference>
<keyword evidence="9 14" id="KW-0067">ATP-binding</keyword>
<evidence type="ECO:0000256" key="8">
    <source>
        <dbReference type="ARBA" id="ARBA00022777"/>
    </source>
</evidence>
<keyword evidence="12 14" id="KW-0119">Carbohydrate metabolism</keyword>
<dbReference type="GO" id="GO:0000287">
    <property type="term" value="F:magnesium ion binding"/>
    <property type="evidence" value="ECO:0007669"/>
    <property type="project" value="UniProtKB-UniRule"/>
</dbReference>
<comment type="miscellaneous">
    <text evidence="14">Both phosphorylation and phosphorolysis are carried out by the same active site and suggest a common mechanism for both reactions.</text>
</comment>
<comment type="cofactor">
    <cofactor evidence="2 14">
        <name>Mg(2+)</name>
        <dbReference type="ChEBI" id="CHEBI:18420"/>
    </cofactor>
</comment>
<dbReference type="SUPFAM" id="SSF75138">
    <property type="entry name" value="HprK N-terminal domain-like"/>
    <property type="match status" value="1"/>
</dbReference>
<keyword evidence="8 14" id="KW-0418">Kinase</keyword>
<dbReference type="NCBIfam" id="TIGR00679">
    <property type="entry name" value="hpr-ser"/>
    <property type="match status" value="1"/>
</dbReference>
<dbReference type="FunFam" id="3.40.50.300:FF:000174">
    <property type="entry name" value="HPr kinase/phosphorylase"/>
    <property type="match status" value="1"/>
</dbReference>
<feature type="active site" evidence="14">
    <location>
        <position position="243"/>
    </location>
</feature>
<dbReference type="PANTHER" id="PTHR30305">
    <property type="entry name" value="PROTEIN YJDM-RELATED"/>
    <property type="match status" value="1"/>
</dbReference>
<dbReference type="InterPro" id="IPR011104">
    <property type="entry name" value="Hpr_kin/Pase_C"/>
</dbReference>
<comment type="similarity">
    <text evidence="3 14">Belongs to the HPrK/P family.</text>
</comment>
<keyword evidence="10 14" id="KW-0460">Magnesium</keyword>
<dbReference type="GO" id="GO:0004674">
    <property type="term" value="F:protein serine/threonine kinase activity"/>
    <property type="evidence" value="ECO:0007669"/>
    <property type="project" value="UniProtKB-KW"/>
</dbReference>
<dbReference type="GO" id="GO:0005524">
    <property type="term" value="F:ATP binding"/>
    <property type="evidence" value="ECO:0007669"/>
    <property type="project" value="UniProtKB-UniRule"/>
</dbReference>
<feature type="active site" description="Proton acceptor; for phosphorylation activity. Proton donor; for dephosphorylation activity" evidence="14">
    <location>
        <position position="178"/>
    </location>
</feature>
<dbReference type="CDD" id="cd01918">
    <property type="entry name" value="HprK_C"/>
    <property type="match status" value="1"/>
</dbReference>
<dbReference type="Pfam" id="PF02603">
    <property type="entry name" value="Hpr_kinase_N"/>
    <property type="match status" value="1"/>
</dbReference>
<keyword evidence="4 14" id="KW-0723">Serine/threonine-protein kinase</keyword>
<name>A0A1M5NU09_9FIRM</name>
<comment type="catalytic activity">
    <reaction evidence="13 14">
        <text>[HPr protein]-O-phospho-L-serine + phosphate + H(+) = [HPr protein]-L-serine + diphosphate</text>
        <dbReference type="Rhea" id="RHEA:46604"/>
        <dbReference type="Rhea" id="RHEA-COMP:11602"/>
        <dbReference type="Rhea" id="RHEA-COMP:11603"/>
        <dbReference type="ChEBI" id="CHEBI:15378"/>
        <dbReference type="ChEBI" id="CHEBI:29999"/>
        <dbReference type="ChEBI" id="CHEBI:33019"/>
        <dbReference type="ChEBI" id="CHEBI:43474"/>
        <dbReference type="ChEBI" id="CHEBI:83421"/>
    </reaction>
</comment>
<comment type="domain">
    <text evidence="14">The Walker A ATP-binding motif also binds Pi and PPi.</text>
</comment>
<dbReference type="OrthoDB" id="9778803at2"/>
<feature type="domain" description="HPr kinase/phosphorylase C-terminal" evidence="16">
    <location>
        <begin position="131"/>
        <end position="298"/>
    </location>
</feature>
<proteinExistence type="inferred from homology"/>
<dbReference type="EC" id="2.7.11.-" evidence="14"/>
<dbReference type="Proteomes" id="UP000184032">
    <property type="component" value="Unassembled WGS sequence"/>
</dbReference>
<dbReference type="InterPro" id="IPR028979">
    <property type="entry name" value="Ser_kin/Pase_Hpr-like_N_sf"/>
</dbReference>
<dbReference type="STRING" id="1120995.SAMN02745245_00070"/>
<dbReference type="Gene3D" id="3.40.1390.20">
    <property type="entry name" value="HprK N-terminal domain-like"/>
    <property type="match status" value="1"/>
</dbReference>
<dbReference type="GO" id="GO:0006109">
    <property type="term" value="P:regulation of carbohydrate metabolic process"/>
    <property type="evidence" value="ECO:0007669"/>
    <property type="project" value="UniProtKB-UniRule"/>
</dbReference>
<dbReference type="GO" id="GO:0004712">
    <property type="term" value="F:protein serine/threonine/tyrosine kinase activity"/>
    <property type="evidence" value="ECO:0007669"/>
    <property type="project" value="UniProtKB-UniRule"/>
</dbReference>
<feature type="binding site" evidence="14">
    <location>
        <position position="161"/>
    </location>
    <ligand>
        <name>Mg(2+)</name>
        <dbReference type="ChEBI" id="CHEBI:18420"/>
    </ligand>
</feature>
<evidence type="ECO:0000256" key="9">
    <source>
        <dbReference type="ARBA" id="ARBA00022840"/>
    </source>
</evidence>
<comment type="function">
    <text evidence="14">Catalyzes the ATP- as well as the pyrophosphate-dependent phosphorylation of a specific serine residue in HPr, a phosphocarrier protein of the phosphoenolpyruvate-dependent sugar phosphotransferase system (PTS). HprK/P also catalyzes the pyrophosphate-producing, inorganic phosphate-dependent dephosphorylation (phosphorolysis) of seryl-phosphorylated HPr (P-Ser-HPr). The two antagonistic activities of HprK/P are regulated by several intracellular metabolites, which change their concentration in response to the absence or presence of rapidly metabolisable carbon sources (glucose, fructose, etc.) in the growth medium. Therefore, by controlling the phosphorylation state of HPr, HPrK/P is a sensor enzyme that plays a major role in the regulation of carbon metabolism and sugar transport: it mediates carbon catabolite repression (CCR), and regulates PTS-catalyzed carbohydrate uptake and inducer exclusion.</text>
</comment>
<keyword evidence="11 14" id="KW-0511">Multifunctional enzyme</keyword>
<dbReference type="HAMAP" id="MF_01249">
    <property type="entry name" value="HPr_kinase"/>
    <property type="match status" value="1"/>
</dbReference>
<gene>
    <name evidence="14" type="primary">hprK</name>
    <name evidence="17" type="ORF">SAMN02745245_00070</name>
</gene>
<evidence type="ECO:0000313" key="18">
    <source>
        <dbReference type="Proteomes" id="UP000184032"/>
    </source>
</evidence>
<dbReference type="RefSeq" id="WP_073182719.1">
    <property type="nucleotide sequence ID" value="NZ_FQXI01000001.1"/>
</dbReference>
<feature type="active site" evidence="14">
    <location>
        <position position="160"/>
    </location>
</feature>
<evidence type="ECO:0000256" key="2">
    <source>
        <dbReference type="ARBA" id="ARBA00001946"/>
    </source>
</evidence>
<dbReference type="InterPro" id="IPR003755">
    <property type="entry name" value="HPr(Ser)_kin/Pase"/>
</dbReference>
<dbReference type="GO" id="GO:0000155">
    <property type="term" value="F:phosphorelay sensor kinase activity"/>
    <property type="evidence" value="ECO:0007669"/>
    <property type="project" value="InterPro"/>
</dbReference>
<evidence type="ECO:0000256" key="12">
    <source>
        <dbReference type="ARBA" id="ARBA00023277"/>
    </source>
</evidence>
<comment type="catalytic activity">
    <reaction evidence="1 14">
        <text>[HPr protein]-L-serine + ATP = [HPr protein]-O-phospho-L-serine + ADP + H(+)</text>
        <dbReference type="Rhea" id="RHEA:46600"/>
        <dbReference type="Rhea" id="RHEA-COMP:11602"/>
        <dbReference type="Rhea" id="RHEA-COMP:11603"/>
        <dbReference type="ChEBI" id="CHEBI:15378"/>
        <dbReference type="ChEBI" id="CHEBI:29999"/>
        <dbReference type="ChEBI" id="CHEBI:30616"/>
        <dbReference type="ChEBI" id="CHEBI:83421"/>
        <dbReference type="ChEBI" id="CHEBI:456216"/>
    </reaction>
</comment>
<evidence type="ECO:0000256" key="3">
    <source>
        <dbReference type="ARBA" id="ARBA00006883"/>
    </source>
</evidence>